<dbReference type="Pfam" id="PF09423">
    <property type="entry name" value="PhoD"/>
    <property type="match status" value="1"/>
</dbReference>
<dbReference type="SUPFAM" id="SSF56300">
    <property type="entry name" value="Metallo-dependent phosphatases"/>
    <property type="match status" value="1"/>
</dbReference>
<dbReference type="InterPro" id="IPR029052">
    <property type="entry name" value="Metallo-depent_PP-like"/>
</dbReference>
<dbReference type="InterPro" id="IPR018946">
    <property type="entry name" value="PhoD-like_MPP"/>
</dbReference>
<accession>A0A4Q1C3S0</accession>
<dbReference type="AlphaFoldDB" id="A0A4Q1C3S0"/>
<evidence type="ECO:0000313" key="4">
    <source>
        <dbReference type="Proteomes" id="UP000290218"/>
    </source>
</evidence>
<dbReference type="CDD" id="cd07389">
    <property type="entry name" value="MPP_PhoD"/>
    <property type="match status" value="1"/>
</dbReference>
<proteinExistence type="predicted"/>
<keyword evidence="1" id="KW-1133">Transmembrane helix</keyword>
<keyword evidence="1" id="KW-0812">Transmembrane</keyword>
<protein>
    <submittedName>
        <fullName evidence="3">Alkaline phosphatase family protein</fullName>
    </submittedName>
</protein>
<dbReference type="Proteomes" id="UP000290218">
    <property type="component" value="Unassembled WGS sequence"/>
</dbReference>
<keyword evidence="4" id="KW-1185">Reference proteome</keyword>
<dbReference type="Gene3D" id="3.60.21.70">
    <property type="entry name" value="PhoD-like phosphatase"/>
    <property type="match status" value="1"/>
</dbReference>
<comment type="caution">
    <text evidence="3">The sequence shown here is derived from an EMBL/GenBank/DDBJ whole genome shotgun (WGS) entry which is preliminary data.</text>
</comment>
<evidence type="ECO:0000259" key="2">
    <source>
        <dbReference type="Pfam" id="PF09423"/>
    </source>
</evidence>
<keyword evidence="1" id="KW-0472">Membrane</keyword>
<dbReference type="InterPro" id="IPR038607">
    <property type="entry name" value="PhoD-like_sf"/>
</dbReference>
<dbReference type="PANTHER" id="PTHR33987">
    <property type="entry name" value="CALCINEURIN-LIKE METALLO-PHOSPHOESTERASE SUPERFAMILY PROTEIN"/>
    <property type="match status" value="1"/>
</dbReference>
<organism evidence="3 4">
    <name type="scientific">Oleiharenicola lentus</name>
    <dbReference type="NCBI Taxonomy" id="2508720"/>
    <lineage>
        <taxon>Bacteria</taxon>
        <taxon>Pseudomonadati</taxon>
        <taxon>Verrucomicrobiota</taxon>
        <taxon>Opitutia</taxon>
        <taxon>Opitutales</taxon>
        <taxon>Opitutaceae</taxon>
        <taxon>Oleiharenicola</taxon>
    </lineage>
</organism>
<evidence type="ECO:0000256" key="1">
    <source>
        <dbReference type="SAM" id="Phobius"/>
    </source>
</evidence>
<dbReference type="EMBL" id="SDHX01000002">
    <property type="protein sequence ID" value="RXK52885.1"/>
    <property type="molecule type" value="Genomic_DNA"/>
</dbReference>
<evidence type="ECO:0000313" key="3">
    <source>
        <dbReference type="EMBL" id="RXK52885.1"/>
    </source>
</evidence>
<gene>
    <name evidence="3" type="ORF">ESB00_14330</name>
</gene>
<feature type="domain" description="PhoD-like phosphatase metallophosphatase" evidence="2">
    <location>
        <begin position="224"/>
        <end position="435"/>
    </location>
</feature>
<feature type="transmembrane region" description="Helical" evidence="1">
    <location>
        <begin position="36"/>
        <end position="58"/>
    </location>
</feature>
<reference evidence="3 4" key="1">
    <citation type="submission" date="2019-01" db="EMBL/GenBank/DDBJ databases">
        <title>Lacunisphaera sp. strain TWA-58.</title>
        <authorList>
            <person name="Chen W.-M."/>
        </authorList>
    </citation>
    <scope>NUCLEOTIDE SEQUENCE [LARGE SCALE GENOMIC DNA]</scope>
    <source>
        <strain evidence="3 4">TWA-58</strain>
    </source>
</reference>
<sequence length="487" mass="54846">MQFPGISVQTFDASPAPPVCNAWGAPQAERMKLLRVLALISFSVLGALSSALAAGSILSGPMLGYRAHREIFLWLEAKDAQQVTLDFWLTGKPETKRSITQPAPTPTPAGGQIFHFRPGLLEPGAEYEYTLSLDGVKQDFPFPTRFKTHPLWEWRTPAPDFSFLFGTCAYFNEPAHDRPGAGYGRTLETFRLMGESGADFMLWGGDNWYYREVDFDSTSGLWYRAQVTRREPALQKLFATMPQYAVWDDHDYGENDANKSYELKDEALRVFQAYWGNPSSGEADNPGIYTKFRWSDATFFLMDNRWHRDGDHLDAAAAAGRKTQYGARQLDWLKQGLLAAQENKNCNFKFIVTGGQVVTDFAGASQSFAYYPEERAELLQFIARHRITGVIFLSGDVHFTELARRKISDTQWVYELTSSPLSSGVSRQNVTEHAADPYRVPGTQVQDQNFCQVRIAGPKEAREVIITSIDKQGAVRFTHKIPLSELQ</sequence>
<name>A0A4Q1C3S0_9BACT</name>
<dbReference type="OrthoDB" id="9810511at2"/>
<dbReference type="PANTHER" id="PTHR33987:SF1">
    <property type="entry name" value="CALCINEURIN-LIKE METALLO-PHOSPHOESTERASE SUPERFAMILY PROTEIN"/>
    <property type="match status" value="1"/>
</dbReference>